<dbReference type="InterPro" id="IPR044214">
    <property type="entry name" value="EDS1-like"/>
</dbReference>
<dbReference type="PANTHER" id="PTHR47090:SF2">
    <property type="entry name" value="PROTEIN EDS1-RELATED"/>
    <property type="match status" value="1"/>
</dbReference>
<dbReference type="ESTHER" id="9rosi-a0a5n6rnz1">
    <property type="family name" value="Plant_lipase_EDS1-like"/>
</dbReference>
<dbReference type="EMBL" id="CM017328">
    <property type="protein sequence ID" value="KAE8124146.1"/>
    <property type="molecule type" value="Genomic_DNA"/>
</dbReference>
<dbReference type="GO" id="GO:0006952">
    <property type="term" value="P:defense response"/>
    <property type="evidence" value="ECO:0007669"/>
    <property type="project" value="UniProtKB-KW"/>
</dbReference>
<gene>
    <name evidence="9" type="ORF">FH972_019054</name>
</gene>
<dbReference type="Proteomes" id="UP000327013">
    <property type="component" value="Chromosome 8"/>
</dbReference>
<dbReference type="GO" id="GO:0006629">
    <property type="term" value="P:lipid metabolic process"/>
    <property type="evidence" value="ECO:0007669"/>
    <property type="project" value="InterPro"/>
</dbReference>
<keyword evidence="10" id="KW-1185">Reference proteome</keyword>
<sequence length="620" mass="71303">MAGGRSVADIIGMRDDQLINKACSFAMKDHKPPEKPYILEKPRGSPETNFFIFPGSWWVSDWVVAQKPFGETKINRPGNPPKFPSLRSIGNDEVANVNEAFLRRFQDKILGASDFKEKVQKAATDKKQIVFTGHSLGGSMAILATLWFLDNCKSDKRIPPLCVTFGCPLTGDHIFSHALRREKWAPYFMHFVMRYDIVPRLLLAPIPPIEKEFVSILRSFATKSVDITEEAPDFYRTVMTNAASVASHAACKLMANPNLLLETVTNFTALSPYKPFGTYIFCTGNGKLVVLTNPDAVLQLLFYSAQLSSETELHEIARTSLLQHFGYENELKKSLEKQYVVDLKKLETLSYSAEATGGDSATINSALIDLGLSTRARLCLLAAIEFEKRKQRKKDYIDAKKNDIHKEINELESYRDNCKLRQITCYDAFRLHNNRHDFKANVNRLELASIWDEIIEMVKSYLLPDDFEGQEDWVELGTRYRRLVEPLDIANYYRHSKDEESGPYLGTPGKRRKSRPKRYIYPQRWREHAEKLTAESSGESHFWAEVEELRTKTTSIEGFEKVKQRVLQLEQNIQKWVNDEELGMDVLSEESILRRWWKTLPDQHKKDSCIQVLIDKEKKI</sequence>
<reference evidence="9 10" key="1">
    <citation type="submission" date="2019-06" db="EMBL/GenBank/DDBJ databases">
        <title>A chromosomal-level reference genome of Carpinus fangiana (Coryloideae, Betulaceae).</title>
        <authorList>
            <person name="Yang X."/>
            <person name="Wang Z."/>
            <person name="Zhang L."/>
            <person name="Hao G."/>
            <person name="Liu J."/>
            <person name="Yang Y."/>
        </authorList>
    </citation>
    <scope>NUCLEOTIDE SEQUENCE [LARGE SCALE GENOMIC DNA]</scope>
    <source>
        <strain evidence="9">Cfa_2016G</strain>
        <tissue evidence="9">Leaf</tissue>
    </source>
</reference>
<dbReference type="Pfam" id="PF18117">
    <property type="entry name" value="EDS1_EP"/>
    <property type="match status" value="1"/>
</dbReference>
<keyword evidence="5" id="KW-0611">Plant defense</keyword>
<evidence type="ECO:0000256" key="4">
    <source>
        <dbReference type="ARBA" id="ARBA00022801"/>
    </source>
</evidence>
<accession>A0A5N6RNZ1</accession>
<evidence type="ECO:0000259" key="7">
    <source>
        <dbReference type="Pfam" id="PF01764"/>
    </source>
</evidence>
<evidence type="ECO:0000256" key="6">
    <source>
        <dbReference type="ARBA" id="ARBA00023242"/>
    </source>
</evidence>
<evidence type="ECO:0000259" key="8">
    <source>
        <dbReference type="Pfam" id="PF18117"/>
    </source>
</evidence>
<feature type="domain" description="EDS1 EP" evidence="8">
    <location>
        <begin position="410"/>
        <end position="610"/>
    </location>
</feature>
<dbReference type="GO" id="GO:0005737">
    <property type="term" value="C:cytoplasm"/>
    <property type="evidence" value="ECO:0007669"/>
    <property type="project" value="UniProtKB-SubCell"/>
</dbReference>
<dbReference type="SUPFAM" id="SSF53474">
    <property type="entry name" value="alpha/beta-Hydrolases"/>
    <property type="match status" value="1"/>
</dbReference>
<evidence type="ECO:0000313" key="9">
    <source>
        <dbReference type="EMBL" id="KAE8124146.1"/>
    </source>
</evidence>
<keyword evidence="4" id="KW-0378">Hydrolase</keyword>
<protein>
    <recommendedName>
        <fullName evidence="11">Fungal lipase-like domain-containing protein</fullName>
    </recommendedName>
</protein>
<dbReference type="AlphaFoldDB" id="A0A5N6RNZ1"/>
<dbReference type="CDD" id="cd00519">
    <property type="entry name" value="Lipase_3"/>
    <property type="match status" value="1"/>
</dbReference>
<keyword evidence="3" id="KW-0963">Cytoplasm</keyword>
<organism evidence="9 10">
    <name type="scientific">Carpinus fangiana</name>
    <dbReference type="NCBI Taxonomy" id="176857"/>
    <lineage>
        <taxon>Eukaryota</taxon>
        <taxon>Viridiplantae</taxon>
        <taxon>Streptophyta</taxon>
        <taxon>Embryophyta</taxon>
        <taxon>Tracheophyta</taxon>
        <taxon>Spermatophyta</taxon>
        <taxon>Magnoliopsida</taxon>
        <taxon>eudicotyledons</taxon>
        <taxon>Gunneridae</taxon>
        <taxon>Pentapetalae</taxon>
        <taxon>rosids</taxon>
        <taxon>fabids</taxon>
        <taxon>Fagales</taxon>
        <taxon>Betulaceae</taxon>
        <taxon>Carpinus</taxon>
    </lineage>
</organism>
<dbReference type="Pfam" id="PF01764">
    <property type="entry name" value="Lipase_3"/>
    <property type="match status" value="1"/>
</dbReference>
<dbReference type="PANTHER" id="PTHR47090">
    <property type="entry name" value="PROTEIN EDS1-RELATED"/>
    <property type="match status" value="1"/>
</dbReference>
<dbReference type="InterPro" id="IPR041266">
    <property type="entry name" value="EDS1_EP"/>
</dbReference>
<dbReference type="GO" id="GO:0016787">
    <property type="term" value="F:hydrolase activity"/>
    <property type="evidence" value="ECO:0007669"/>
    <property type="project" value="UniProtKB-KW"/>
</dbReference>
<dbReference type="InterPro" id="IPR029058">
    <property type="entry name" value="AB_hydrolase_fold"/>
</dbReference>
<name>A0A5N6RNZ1_9ROSI</name>
<proteinExistence type="predicted"/>
<keyword evidence="6" id="KW-0539">Nucleus</keyword>
<comment type="subcellular location">
    <subcellularLocation>
        <location evidence="2">Cytoplasm</location>
    </subcellularLocation>
    <subcellularLocation>
        <location evidence="1">Nucleus</location>
    </subcellularLocation>
</comment>
<dbReference type="Gene3D" id="3.40.50.1820">
    <property type="entry name" value="alpha/beta hydrolase"/>
    <property type="match status" value="1"/>
</dbReference>
<evidence type="ECO:0000256" key="3">
    <source>
        <dbReference type="ARBA" id="ARBA00022490"/>
    </source>
</evidence>
<evidence type="ECO:0000256" key="1">
    <source>
        <dbReference type="ARBA" id="ARBA00004123"/>
    </source>
</evidence>
<evidence type="ECO:0000313" key="10">
    <source>
        <dbReference type="Proteomes" id="UP000327013"/>
    </source>
</evidence>
<dbReference type="OrthoDB" id="426718at2759"/>
<evidence type="ECO:0008006" key="11">
    <source>
        <dbReference type="Google" id="ProtNLM"/>
    </source>
</evidence>
<dbReference type="InterPro" id="IPR002921">
    <property type="entry name" value="Fungal_lipase-type"/>
</dbReference>
<feature type="domain" description="Fungal lipase-type" evidence="7">
    <location>
        <begin position="94"/>
        <end position="202"/>
    </location>
</feature>
<dbReference type="GO" id="GO:0005634">
    <property type="term" value="C:nucleus"/>
    <property type="evidence" value="ECO:0007669"/>
    <property type="project" value="UniProtKB-SubCell"/>
</dbReference>
<evidence type="ECO:0000256" key="2">
    <source>
        <dbReference type="ARBA" id="ARBA00004496"/>
    </source>
</evidence>
<evidence type="ECO:0000256" key="5">
    <source>
        <dbReference type="ARBA" id="ARBA00022821"/>
    </source>
</evidence>